<feature type="compositionally biased region" description="Basic and acidic residues" evidence="1">
    <location>
        <begin position="47"/>
        <end position="64"/>
    </location>
</feature>
<protein>
    <submittedName>
        <fullName evidence="2">Uncharacterized protein</fullName>
    </submittedName>
</protein>
<organism evidence="2 3">
    <name type="scientific">Thiorhodovibrio winogradskyi</name>
    <dbReference type="NCBI Taxonomy" id="77007"/>
    <lineage>
        <taxon>Bacteria</taxon>
        <taxon>Pseudomonadati</taxon>
        <taxon>Pseudomonadota</taxon>
        <taxon>Gammaproteobacteria</taxon>
        <taxon>Chromatiales</taxon>
        <taxon>Chromatiaceae</taxon>
        <taxon>Thiorhodovibrio</taxon>
    </lineage>
</organism>
<sequence length="64" mass="7258">MNKQQVKSRHEHAKGKVKANADHFTSYNDLDAEGKNQQNTGKAQASADRKAKIKNDNRDKKNSY</sequence>
<dbReference type="EMBL" id="CP121472">
    <property type="protein sequence ID" value="WPL18165.1"/>
    <property type="molecule type" value="Genomic_DNA"/>
</dbReference>
<dbReference type="RefSeq" id="WP_328983944.1">
    <property type="nucleotide sequence ID" value="NZ_CP121472.1"/>
</dbReference>
<dbReference type="InterPro" id="IPR036629">
    <property type="entry name" value="YjbJ_sf"/>
</dbReference>
<evidence type="ECO:0000313" key="2">
    <source>
        <dbReference type="EMBL" id="WPL18165.1"/>
    </source>
</evidence>
<name>A0ABZ0SC72_9GAMM</name>
<feature type="compositionally biased region" description="Basic residues" evidence="1">
    <location>
        <begin position="1"/>
        <end position="17"/>
    </location>
</feature>
<gene>
    <name evidence="2" type="ORF">Thiowin_03224</name>
</gene>
<dbReference type="Proteomes" id="UP001432180">
    <property type="component" value="Chromosome"/>
</dbReference>
<accession>A0ABZ0SC72</accession>
<evidence type="ECO:0000256" key="1">
    <source>
        <dbReference type="SAM" id="MobiDB-lite"/>
    </source>
</evidence>
<dbReference type="Gene3D" id="1.10.1470.10">
    <property type="entry name" value="YjbJ"/>
    <property type="match status" value="1"/>
</dbReference>
<keyword evidence="3" id="KW-1185">Reference proteome</keyword>
<proteinExistence type="predicted"/>
<evidence type="ECO:0000313" key="3">
    <source>
        <dbReference type="Proteomes" id="UP001432180"/>
    </source>
</evidence>
<feature type="region of interest" description="Disordered" evidence="1">
    <location>
        <begin position="1"/>
        <end position="64"/>
    </location>
</feature>
<dbReference type="SUPFAM" id="SSF69047">
    <property type="entry name" value="Hypothetical protein YjbJ"/>
    <property type="match status" value="1"/>
</dbReference>
<reference evidence="2 3" key="1">
    <citation type="journal article" date="2023" name="Microorganisms">
        <title>Thiorhodovibrio frisius and Trv. litoralis spp. nov., Two Novel Members from a Clade of Fastidious Purple Sulfur Bacteria That Exhibit Unique Red-Shifted Light-Harvesting Capabilities.</title>
        <authorList>
            <person name="Methner A."/>
            <person name="Kuzyk S.B."/>
            <person name="Petersen J."/>
            <person name="Bauer S."/>
            <person name="Brinkmann H."/>
            <person name="Sichau K."/>
            <person name="Wanner G."/>
            <person name="Wolf J."/>
            <person name="Neumann-Schaal M."/>
            <person name="Henke P."/>
            <person name="Tank M."/>
            <person name="Sproer C."/>
            <person name="Bunk B."/>
            <person name="Overmann J."/>
        </authorList>
    </citation>
    <scope>NUCLEOTIDE SEQUENCE [LARGE SCALE GENOMIC DNA]</scope>
    <source>
        <strain evidence="2 3">DSM 6702</strain>
    </source>
</reference>